<comment type="subcellular location">
    <subcellularLocation>
        <location evidence="1">Membrane</location>
        <topology evidence="1">Multi-pass membrane protein</topology>
    </subcellularLocation>
</comment>
<feature type="compositionally biased region" description="Acidic residues" evidence="8">
    <location>
        <begin position="37"/>
        <end position="46"/>
    </location>
</feature>
<feature type="domain" description="Amino acid transporter transmembrane" evidence="10">
    <location>
        <begin position="168"/>
        <end position="558"/>
    </location>
</feature>
<evidence type="ECO:0000256" key="2">
    <source>
        <dbReference type="ARBA" id="ARBA00008066"/>
    </source>
</evidence>
<accession>A0A9P5NRI9</accession>
<feature type="region of interest" description="Disordered" evidence="8">
    <location>
        <begin position="1"/>
        <end position="63"/>
    </location>
</feature>
<keyword evidence="6 9" id="KW-1133">Transmembrane helix</keyword>
<evidence type="ECO:0000256" key="1">
    <source>
        <dbReference type="ARBA" id="ARBA00004141"/>
    </source>
</evidence>
<dbReference type="Proteomes" id="UP000724874">
    <property type="component" value="Unassembled WGS sequence"/>
</dbReference>
<protein>
    <submittedName>
        <fullName evidence="11">Amino acid transporter</fullName>
    </submittedName>
</protein>
<dbReference type="PANTHER" id="PTHR22950">
    <property type="entry name" value="AMINO ACID TRANSPORTER"/>
    <property type="match status" value="1"/>
</dbReference>
<feature type="transmembrane region" description="Helical" evidence="9">
    <location>
        <begin position="361"/>
        <end position="385"/>
    </location>
</feature>
<reference evidence="11" key="1">
    <citation type="submission" date="2020-11" db="EMBL/GenBank/DDBJ databases">
        <authorList>
            <consortium name="DOE Joint Genome Institute"/>
            <person name="Ahrendt S."/>
            <person name="Riley R."/>
            <person name="Andreopoulos W."/>
            <person name="LaButti K."/>
            <person name="Pangilinan J."/>
            <person name="Ruiz-duenas F.J."/>
            <person name="Barrasa J.M."/>
            <person name="Sanchez-Garcia M."/>
            <person name="Camarero S."/>
            <person name="Miyauchi S."/>
            <person name="Serrano A."/>
            <person name="Linde D."/>
            <person name="Babiker R."/>
            <person name="Drula E."/>
            <person name="Ayuso-Fernandez I."/>
            <person name="Pacheco R."/>
            <person name="Padilla G."/>
            <person name="Ferreira P."/>
            <person name="Barriuso J."/>
            <person name="Kellner H."/>
            <person name="Castanera R."/>
            <person name="Alfaro M."/>
            <person name="Ramirez L."/>
            <person name="Pisabarro A.G."/>
            <person name="Kuo A."/>
            <person name="Tritt A."/>
            <person name="Lipzen A."/>
            <person name="He G."/>
            <person name="Yan M."/>
            <person name="Ng V."/>
            <person name="Cullen D."/>
            <person name="Martin F."/>
            <person name="Rosso M.-N."/>
            <person name="Henrissat B."/>
            <person name="Hibbett D."/>
            <person name="Martinez A.T."/>
            <person name="Grigoriev I.V."/>
        </authorList>
    </citation>
    <scope>NUCLEOTIDE SEQUENCE</scope>
    <source>
        <strain evidence="11">AH 44721</strain>
    </source>
</reference>
<evidence type="ECO:0000259" key="10">
    <source>
        <dbReference type="Pfam" id="PF01490"/>
    </source>
</evidence>
<keyword evidence="7 9" id="KW-0472">Membrane</keyword>
<dbReference type="GO" id="GO:0005783">
    <property type="term" value="C:endoplasmic reticulum"/>
    <property type="evidence" value="ECO:0007669"/>
    <property type="project" value="TreeGrafter"/>
</dbReference>
<comment type="similarity">
    <text evidence="2">Belongs to the amino acid/polyamine transporter 2 family.</text>
</comment>
<evidence type="ECO:0000256" key="5">
    <source>
        <dbReference type="ARBA" id="ARBA00022970"/>
    </source>
</evidence>
<organism evidence="11 12">
    <name type="scientific">Gymnopilus junonius</name>
    <name type="common">Spectacular rustgill mushroom</name>
    <name type="synonym">Gymnopilus spectabilis subsp. junonius</name>
    <dbReference type="NCBI Taxonomy" id="109634"/>
    <lineage>
        <taxon>Eukaryota</taxon>
        <taxon>Fungi</taxon>
        <taxon>Dikarya</taxon>
        <taxon>Basidiomycota</taxon>
        <taxon>Agaricomycotina</taxon>
        <taxon>Agaricomycetes</taxon>
        <taxon>Agaricomycetidae</taxon>
        <taxon>Agaricales</taxon>
        <taxon>Agaricineae</taxon>
        <taxon>Hymenogastraceae</taxon>
        <taxon>Gymnopilus</taxon>
    </lineage>
</organism>
<comment type="caution">
    <text evidence="11">The sequence shown here is derived from an EMBL/GenBank/DDBJ whole genome shotgun (WGS) entry which is preliminary data.</text>
</comment>
<dbReference type="GO" id="GO:0016020">
    <property type="term" value="C:membrane"/>
    <property type="evidence" value="ECO:0007669"/>
    <property type="project" value="UniProtKB-SubCell"/>
</dbReference>
<feature type="transmembrane region" description="Helical" evidence="9">
    <location>
        <begin position="510"/>
        <end position="528"/>
    </location>
</feature>
<feature type="transmembrane region" description="Helical" evidence="9">
    <location>
        <begin position="286"/>
        <end position="308"/>
    </location>
</feature>
<keyword evidence="12" id="KW-1185">Reference proteome</keyword>
<dbReference type="GO" id="GO:0015179">
    <property type="term" value="F:L-amino acid transmembrane transporter activity"/>
    <property type="evidence" value="ECO:0007669"/>
    <property type="project" value="TreeGrafter"/>
</dbReference>
<sequence>MFKSSTRARQNAPSELESSQPLLNSRENLNSHTIFSAEDDDDDDLEGSSALLVTPKSSKGGHTVTFSEDVQLIAPPLRSTTSSREAQFEQDSDELDDASVLELDNARTTPRGEHDQRMPLLVGLFESSAARRNSDASLPLRTTNGNRVEIGDDIVDLDELAAKRTAGGGMIDSVANMANSILGAGIIGLPYAIRQAGFFTGLVLLVILCGVTDWTIRLIVVNAKLSGSHSYIDIMTHCFGSSGRAAVSFFQFAFAFGGMCAFGIIIGDTLPQVIRSVFPTLPTIPVLKIFANRQFLIAFCTICFSYPLSLYRDIHKLARASGLALVGMLIIVFSVLIEGPHVPPELKGKREGRFSLIEPGIFQAIGVISFAFVCHHNSLLIYGSLRTPTLDRFAKVTHISTFISLVSCMTLAISAYLVFTDKTQGNILNNFPQNDALINVARFAFGLNMFTTLPLELFVCREVIEQYFFSHEPYNPQRHLFFTTTILYSSMFVALITCDLGVMLEITGGVSATALAFIFPAACYIKLVDKSLAWHSWTKLPAFICVGFGISVMGISLYLALAKSWTPEGSPKICI</sequence>
<evidence type="ECO:0000256" key="7">
    <source>
        <dbReference type="ARBA" id="ARBA00023136"/>
    </source>
</evidence>
<dbReference type="EMBL" id="JADNYJ010000018">
    <property type="protein sequence ID" value="KAF8906531.1"/>
    <property type="molecule type" value="Genomic_DNA"/>
</dbReference>
<feature type="transmembrane region" description="Helical" evidence="9">
    <location>
        <begin position="397"/>
        <end position="419"/>
    </location>
</feature>
<feature type="transmembrane region" description="Helical" evidence="9">
    <location>
        <begin position="173"/>
        <end position="193"/>
    </location>
</feature>
<dbReference type="PANTHER" id="PTHR22950:SF458">
    <property type="entry name" value="SODIUM-COUPLED NEUTRAL AMINO ACID TRANSPORTER 11-RELATED"/>
    <property type="match status" value="1"/>
</dbReference>
<evidence type="ECO:0000313" key="12">
    <source>
        <dbReference type="Proteomes" id="UP000724874"/>
    </source>
</evidence>
<evidence type="ECO:0000256" key="6">
    <source>
        <dbReference type="ARBA" id="ARBA00022989"/>
    </source>
</evidence>
<feature type="transmembrane region" description="Helical" evidence="9">
    <location>
        <begin position="480"/>
        <end position="504"/>
    </location>
</feature>
<dbReference type="OrthoDB" id="28208at2759"/>
<dbReference type="InterPro" id="IPR013057">
    <property type="entry name" value="AA_transpt_TM"/>
</dbReference>
<evidence type="ECO:0000256" key="3">
    <source>
        <dbReference type="ARBA" id="ARBA00022448"/>
    </source>
</evidence>
<dbReference type="Pfam" id="PF01490">
    <property type="entry name" value="Aa_trans"/>
    <property type="match status" value="1"/>
</dbReference>
<evidence type="ECO:0000313" key="11">
    <source>
        <dbReference type="EMBL" id="KAF8906531.1"/>
    </source>
</evidence>
<evidence type="ECO:0000256" key="4">
    <source>
        <dbReference type="ARBA" id="ARBA00022692"/>
    </source>
</evidence>
<keyword evidence="4 9" id="KW-0812">Transmembrane</keyword>
<keyword evidence="5" id="KW-0029">Amino-acid transport</keyword>
<dbReference type="AlphaFoldDB" id="A0A9P5NRI9"/>
<keyword evidence="3" id="KW-0813">Transport</keyword>
<feature type="transmembrane region" description="Helical" evidence="9">
    <location>
        <begin position="199"/>
        <end position="220"/>
    </location>
</feature>
<proteinExistence type="inferred from homology"/>
<feature type="transmembrane region" description="Helical" evidence="9">
    <location>
        <begin position="439"/>
        <end position="459"/>
    </location>
</feature>
<gene>
    <name evidence="11" type="ORF">CPB84DRAFT_1675623</name>
</gene>
<evidence type="ECO:0000256" key="8">
    <source>
        <dbReference type="SAM" id="MobiDB-lite"/>
    </source>
</evidence>
<feature type="region of interest" description="Disordered" evidence="8">
    <location>
        <begin position="75"/>
        <end position="96"/>
    </location>
</feature>
<feature type="transmembrane region" description="Helical" evidence="9">
    <location>
        <begin position="245"/>
        <end position="266"/>
    </location>
</feature>
<evidence type="ECO:0000256" key="9">
    <source>
        <dbReference type="SAM" id="Phobius"/>
    </source>
</evidence>
<feature type="transmembrane region" description="Helical" evidence="9">
    <location>
        <begin position="320"/>
        <end position="341"/>
    </location>
</feature>
<feature type="compositionally biased region" description="Polar residues" evidence="8">
    <location>
        <begin position="1"/>
        <end position="34"/>
    </location>
</feature>
<name>A0A9P5NRI9_GYMJU</name>
<feature type="transmembrane region" description="Helical" evidence="9">
    <location>
        <begin position="540"/>
        <end position="561"/>
    </location>
</feature>